<organism evidence="2 3">
    <name type="scientific">Neoroseomonas terrae</name>
    <dbReference type="NCBI Taxonomy" id="424799"/>
    <lineage>
        <taxon>Bacteria</taxon>
        <taxon>Pseudomonadati</taxon>
        <taxon>Pseudomonadota</taxon>
        <taxon>Alphaproteobacteria</taxon>
        <taxon>Acetobacterales</taxon>
        <taxon>Acetobacteraceae</taxon>
        <taxon>Neoroseomonas</taxon>
    </lineage>
</organism>
<reference evidence="3" key="1">
    <citation type="journal article" date="2021" name="Syst. Appl. Microbiol.">
        <title>Roseomonas hellenica sp. nov., isolated from roots of wild-growing Alkanna tinctoria.</title>
        <authorList>
            <person name="Rat A."/>
            <person name="Naranjo H.D."/>
            <person name="Lebbe L."/>
            <person name="Cnockaert M."/>
            <person name="Krigas N."/>
            <person name="Grigoriadou K."/>
            <person name="Maloupa E."/>
            <person name="Willems A."/>
        </authorList>
    </citation>
    <scope>NUCLEOTIDE SEQUENCE [LARGE SCALE GENOMIC DNA]</scope>
    <source>
        <strain evidence="3">LMG 31159</strain>
    </source>
</reference>
<name>A0ABS5EF18_9PROT</name>
<dbReference type="Gene3D" id="3.40.50.1000">
    <property type="entry name" value="HAD superfamily/HAD-like"/>
    <property type="match status" value="1"/>
</dbReference>
<dbReference type="InterPro" id="IPR036412">
    <property type="entry name" value="HAD-like_sf"/>
</dbReference>
<evidence type="ECO:0000313" key="3">
    <source>
        <dbReference type="Proteomes" id="UP000698752"/>
    </source>
</evidence>
<protein>
    <submittedName>
        <fullName evidence="2">Haloacid dehalogenase-like hydrolase</fullName>
    </submittedName>
</protein>
<dbReference type="SUPFAM" id="SSF56784">
    <property type="entry name" value="HAD-like"/>
    <property type="match status" value="1"/>
</dbReference>
<gene>
    <name evidence="2" type="ORF">GXW78_08105</name>
</gene>
<dbReference type="InterPro" id="IPR023214">
    <property type="entry name" value="HAD_sf"/>
</dbReference>
<feature type="chain" id="PRO_5046346966" evidence="1">
    <location>
        <begin position="28"/>
        <end position="330"/>
    </location>
</feature>
<sequence>MNDAFALARRSLGGLLLAALSTRAALSQTGTDPLPSWRDSPRRTAILDFLAATTTEGSPAFVPQAERLAIFDNDGTLWVEQPLYTQVVFALDRVRALAPQHPEWQAQEPFRSVLAGDRDGIARAGTRGMLEIIRVTHAGMSPDEFHVLVEDWLRQARHPRFDRPYTQLVYQPMLEVLSLFRARGFRTCICSGGTVEFMRPWTGRTYGIPPANVVGTTLQMRFENGRLVRLPELDLNDDGPGKPVGISRFLGTLPQAAFGNSDGDYEMLQYITEGSGRRLGMIVHHDDAEREYAYDRQSNVGRLDRGLNDAARRGWHVLSMRDDWSQVFPS</sequence>
<keyword evidence="1" id="KW-0732">Signal</keyword>
<accession>A0ABS5EF18</accession>
<proteinExistence type="predicted"/>
<dbReference type="EMBL" id="JAAEDI010000007">
    <property type="protein sequence ID" value="MBR0649620.1"/>
    <property type="molecule type" value="Genomic_DNA"/>
</dbReference>
<comment type="caution">
    <text evidence="2">The sequence shown here is derived from an EMBL/GenBank/DDBJ whole genome shotgun (WGS) entry which is preliminary data.</text>
</comment>
<feature type="signal peptide" evidence="1">
    <location>
        <begin position="1"/>
        <end position="27"/>
    </location>
</feature>
<dbReference type="RefSeq" id="WP_211867715.1">
    <property type="nucleotide sequence ID" value="NZ_JAAEDI010000007.1"/>
</dbReference>
<evidence type="ECO:0000313" key="2">
    <source>
        <dbReference type="EMBL" id="MBR0649620.1"/>
    </source>
</evidence>
<evidence type="ECO:0000256" key="1">
    <source>
        <dbReference type="SAM" id="SignalP"/>
    </source>
</evidence>
<keyword evidence="3" id="KW-1185">Reference proteome</keyword>
<dbReference type="Proteomes" id="UP000698752">
    <property type="component" value="Unassembled WGS sequence"/>
</dbReference>
<dbReference type="Pfam" id="PF12710">
    <property type="entry name" value="HAD"/>
    <property type="match status" value="1"/>
</dbReference>